<keyword evidence="5 7" id="KW-0472">Membrane</keyword>
<keyword evidence="2 7" id="KW-0812">Transmembrane</keyword>
<dbReference type="InterPro" id="IPR031968">
    <property type="entry name" value="VASt"/>
</dbReference>
<dbReference type="InParanoid" id="A0A5F4W7K1"/>
<dbReference type="Pfam" id="PF16016">
    <property type="entry name" value="VASt"/>
    <property type="match status" value="1"/>
</dbReference>
<feature type="compositionally biased region" description="Polar residues" evidence="6">
    <location>
        <begin position="439"/>
        <end position="453"/>
    </location>
</feature>
<dbReference type="InterPro" id="IPR051482">
    <property type="entry name" value="Cholesterol_transport"/>
</dbReference>
<dbReference type="GO" id="GO:0071397">
    <property type="term" value="P:cellular response to cholesterol"/>
    <property type="evidence" value="ECO:0007669"/>
    <property type="project" value="Ensembl"/>
</dbReference>
<feature type="region of interest" description="Disordered" evidence="6">
    <location>
        <begin position="702"/>
        <end position="724"/>
    </location>
</feature>
<dbReference type="GO" id="GO:0001786">
    <property type="term" value="F:phosphatidylserine binding"/>
    <property type="evidence" value="ECO:0007669"/>
    <property type="project" value="Ensembl"/>
</dbReference>
<keyword evidence="3 7" id="KW-1133">Transmembrane helix</keyword>
<dbReference type="CTD" id="57476"/>
<gene>
    <name evidence="9" type="primary">GRAMD1B</name>
</gene>
<dbReference type="STRING" id="9483.ENSCJAP00000073705"/>
<dbReference type="SMART" id="SM00568">
    <property type="entry name" value="GRAM"/>
    <property type="match status" value="1"/>
</dbReference>
<dbReference type="KEGG" id="cjc:100391737"/>
<dbReference type="GO" id="GO:0120020">
    <property type="term" value="F:cholesterol transfer activity"/>
    <property type="evidence" value="ECO:0007669"/>
    <property type="project" value="Ensembl"/>
</dbReference>
<feature type="compositionally biased region" description="Polar residues" evidence="6">
    <location>
        <begin position="152"/>
        <end position="162"/>
    </location>
</feature>
<evidence type="ECO:0000256" key="6">
    <source>
        <dbReference type="SAM" id="MobiDB-lite"/>
    </source>
</evidence>
<evidence type="ECO:0000256" key="5">
    <source>
        <dbReference type="ARBA" id="ARBA00023136"/>
    </source>
</evidence>
<feature type="compositionally biased region" description="Low complexity" evidence="6">
    <location>
        <begin position="202"/>
        <end position="213"/>
    </location>
</feature>
<dbReference type="GO" id="GO:0005886">
    <property type="term" value="C:plasma membrane"/>
    <property type="evidence" value="ECO:0007669"/>
    <property type="project" value="Ensembl"/>
</dbReference>
<dbReference type="OMA" id="XVSTELR"/>
<sequence>MPAANMMENRPLPALQVPEPQGAPEGSPVWSSSSTPTLRRRRFKMRRMKNVQEQSLEAGLARDLPGVLAPGKEFLQLPSIEITPSSDEDTPWSNCSTPSASPRRKRFLLRKWLRVRERKECSESSSQQSSQQSSHDDDSSRFLSPRAREESTASNSNRSTPACSPILRKRSRSPTPQNQDGDTMVEKGSDHSSDKSPSTPEQGVQRSCSSQSGRSGGKNSKSHKRLSKYDRLNLIKKSQSWYNVLSPTYKQRNEDFRKLFKQLPDTERLIVDYSCALQRDILLQGRLYLSENWICFYSNIFRWETLLTVRLKDICSMTKEKTARLIPNAIQVCTDSEKHFFTSFGARDRTYMMMFRLWQNALLEKPLCPKELWHFVHQCYGNELGLTSDDEDYVPPDDDFNTMGYCEEIPVEENEVNDSSSKSSIETKPDASPQLPKKSITNSTLTSTGSSEAPVSFDGLPLEEEALEGDGSLEKELAIDNIMGEKIEMIAPVNSPSLDFNDNEDIPTELSDSSDTHDEGEVQAFYEDLSGRQYVNEVFNFSVDKLYDLLFTNSPFQRDFMEQRRFSDIIFHPWKKEENGNQSRVILYTITLTNPLAPKTATVRETQTMYKASQESECYVIDAEVLTHDVPYHDYFYTINRYTLTRVARNKSRLRVSTELRYRKQPWGLVKTFIEKNFWSGLEDYFRHLESELAKTESTYLAEMHRQSPKEKASKTTTVRRRKRPHAHLRVPHLEEVMSPVTTPTDEDVGHRIKHVAGSTQTRHIPEDTPNGFHLQSVSKLLLVISCVLVLLVILNMMLFYKLWMLEYTTQTLTAWQGLRLQERLPQSQTEWAQLLESQQKYHDTELQKWREIIKSSVMLLDQMKDSLINLQNGIRSRDYTSESEEKRNRYH</sequence>
<dbReference type="InterPro" id="IPR011993">
    <property type="entry name" value="PH-like_dom_sf"/>
</dbReference>
<dbReference type="CDD" id="cd13220">
    <property type="entry name" value="PH-GRAM_GRAMDC"/>
    <property type="match status" value="1"/>
</dbReference>
<feature type="compositionally biased region" description="Low complexity" evidence="6">
    <location>
        <begin position="123"/>
        <end position="133"/>
    </location>
</feature>
<dbReference type="GO" id="GO:0140268">
    <property type="term" value="C:endoplasmic reticulum-plasma membrane contact site"/>
    <property type="evidence" value="ECO:0007669"/>
    <property type="project" value="Ensembl"/>
</dbReference>
<name>A0A5F4W7K1_CALJA</name>
<dbReference type="GeneTree" id="ENSGT00940000156649"/>
<feature type="region of interest" description="Disordered" evidence="6">
    <location>
        <begin position="412"/>
        <end position="459"/>
    </location>
</feature>
<feature type="region of interest" description="Disordered" evidence="6">
    <location>
        <begin position="118"/>
        <end position="226"/>
    </location>
</feature>
<feature type="region of interest" description="Disordered" evidence="6">
    <location>
        <begin position="79"/>
        <end position="103"/>
    </location>
</feature>
<dbReference type="Gene3D" id="2.30.29.30">
    <property type="entry name" value="Pleckstrin-homology domain (PH domain)/Phosphotyrosine-binding domain (PTB)"/>
    <property type="match status" value="1"/>
</dbReference>
<dbReference type="FunFam" id="2.30.29.30:FF:000008">
    <property type="entry name" value="GRAM domain containing 1B"/>
    <property type="match status" value="1"/>
</dbReference>
<dbReference type="AlphaFoldDB" id="A0A5F4W7K1"/>
<feature type="region of interest" description="Disordered" evidence="6">
    <location>
        <begin position="1"/>
        <end position="41"/>
    </location>
</feature>
<feature type="transmembrane region" description="Helical" evidence="7">
    <location>
        <begin position="781"/>
        <end position="801"/>
    </location>
</feature>
<feature type="compositionally biased region" description="Polar residues" evidence="6">
    <location>
        <begin position="417"/>
        <end position="426"/>
    </location>
</feature>
<evidence type="ECO:0000313" key="10">
    <source>
        <dbReference type="Proteomes" id="UP000008225"/>
    </source>
</evidence>
<dbReference type="Ensembl" id="ENSCJAT00000109517.2">
    <property type="protein sequence ID" value="ENSCJAP00000073705.2"/>
    <property type="gene ID" value="ENSCJAG00000007699.5"/>
</dbReference>
<dbReference type="Proteomes" id="UP000008225">
    <property type="component" value="Chromosome 11"/>
</dbReference>
<reference evidence="9" key="3">
    <citation type="submission" date="2025-09" db="UniProtKB">
        <authorList>
            <consortium name="Ensembl"/>
        </authorList>
    </citation>
    <scope>IDENTIFICATION</scope>
</reference>
<evidence type="ECO:0000256" key="4">
    <source>
        <dbReference type="ARBA" id="ARBA00023121"/>
    </source>
</evidence>
<accession>A0A5F4W7K1</accession>
<dbReference type="Pfam" id="PF02893">
    <property type="entry name" value="GRAM"/>
    <property type="match status" value="1"/>
</dbReference>
<keyword evidence="10" id="KW-1185">Reference proteome</keyword>
<evidence type="ECO:0000259" key="8">
    <source>
        <dbReference type="PROSITE" id="PS51778"/>
    </source>
</evidence>
<dbReference type="GO" id="GO:0005789">
    <property type="term" value="C:endoplasmic reticulum membrane"/>
    <property type="evidence" value="ECO:0007669"/>
    <property type="project" value="UniProtKB-SubCell"/>
</dbReference>
<reference evidence="9" key="1">
    <citation type="submission" date="2009-03" db="EMBL/GenBank/DDBJ databases">
        <authorList>
            <person name="Warren W."/>
            <person name="Ye L."/>
            <person name="Minx P."/>
            <person name="Worley K."/>
            <person name="Gibbs R."/>
            <person name="Wilson R.K."/>
        </authorList>
    </citation>
    <scope>NUCLEOTIDE SEQUENCE [LARGE SCALE GENOMIC DNA]</scope>
</reference>
<keyword evidence="4" id="KW-0446">Lipid-binding</keyword>
<proteinExistence type="predicted"/>
<evidence type="ECO:0000256" key="3">
    <source>
        <dbReference type="ARBA" id="ARBA00022989"/>
    </source>
</evidence>
<feature type="compositionally biased region" description="Basic and acidic residues" evidence="6">
    <location>
        <begin position="134"/>
        <end position="151"/>
    </location>
</feature>
<dbReference type="FunCoup" id="A0A5F4W7K1">
    <property type="interactions" value="1104"/>
</dbReference>
<dbReference type="GeneID" id="100391737"/>
<dbReference type="GO" id="GO:0070300">
    <property type="term" value="F:phosphatidic acid binding"/>
    <property type="evidence" value="ECO:0007669"/>
    <property type="project" value="Ensembl"/>
</dbReference>
<dbReference type="GO" id="GO:0042632">
    <property type="term" value="P:cholesterol homeostasis"/>
    <property type="evidence" value="ECO:0007669"/>
    <property type="project" value="Ensembl"/>
</dbReference>
<feature type="compositionally biased region" description="Polar residues" evidence="6">
    <location>
        <begin position="91"/>
        <end position="100"/>
    </location>
</feature>
<dbReference type="PROSITE" id="PS51778">
    <property type="entry name" value="VAST"/>
    <property type="match status" value="1"/>
</dbReference>
<protein>
    <submittedName>
        <fullName evidence="9">GRAM domain containing 1B</fullName>
    </submittedName>
</protein>
<dbReference type="OrthoDB" id="2162691at2759"/>
<evidence type="ECO:0000256" key="1">
    <source>
        <dbReference type="ARBA" id="ARBA00004389"/>
    </source>
</evidence>
<dbReference type="GO" id="GO:0032366">
    <property type="term" value="P:intracellular sterol transport"/>
    <property type="evidence" value="ECO:0007669"/>
    <property type="project" value="TreeGrafter"/>
</dbReference>
<dbReference type="PANTHER" id="PTHR23319">
    <property type="entry name" value="GRAM DOMAIN CONTAINING 1B, ISOFORM E"/>
    <property type="match status" value="1"/>
</dbReference>
<feature type="domain" description="VASt" evidence="8">
    <location>
        <begin position="530"/>
        <end position="701"/>
    </location>
</feature>
<evidence type="ECO:0000256" key="2">
    <source>
        <dbReference type="ARBA" id="ARBA00022692"/>
    </source>
</evidence>
<dbReference type="RefSeq" id="XP_035120808.1">
    <property type="nucleotide sequence ID" value="XM_035264917.2"/>
</dbReference>
<dbReference type="PANTHER" id="PTHR23319:SF3">
    <property type="entry name" value="PROTEIN ASTER-B"/>
    <property type="match status" value="1"/>
</dbReference>
<reference evidence="9" key="2">
    <citation type="submission" date="2025-08" db="UniProtKB">
        <authorList>
            <consortium name="Ensembl"/>
        </authorList>
    </citation>
    <scope>IDENTIFICATION</scope>
</reference>
<evidence type="ECO:0000313" key="9">
    <source>
        <dbReference type="Ensembl" id="ENSCJAP00000073705.2"/>
    </source>
</evidence>
<organism evidence="9 10">
    <name type="scientific">Callithrix jacchus</name>
    <name type="common">White-tufted-ear marmoset</name>
    <name type="synonym">Simia Jacchus</name>
    <dbReference type="NCBI Taxonomy" id="9483"/>
    <lineage>
        <taxon>Eukaryota</taxon>
        <taxon>Metazoa</taxon>
        <taxon>Chordata</taxon>
        <taxon>Craniata</taxon>
        <taxon>Vertebrata</taxon>
        <taxon>Euteleostomi</taxon>
        <taxon>Mammalia</taxon>
        <taxon>Eutheria</taxon>
        <taxon>Euarchontoglires</taxon>
        <taxon>Primates</taxon>
        <taxon>Haplorrhini</taxon>
        <taxon>Platyrrhini</taxon>
        <taxon>Cebidae</taxon>
        <taxon>Callitrichinae</taxon>
        <taxon>Callithrix</taxon>
        <taxon>Callithrix</taxon>
    </lineage>
</organism>
<evidence type="ECO:0000256" key="7">
    <source>
        <dbReference type="SAM" id="Phobius"/>
    </source>
</evidence>
<feature type="compositionally biased region" description="Basic and acidic residues" evidence="6">
    <location>
        <begin position="703"/>
        <end position="714"/>
    </location>
</feature>
<dbReference type="InterPro" id="IPR004182">
    <property type="entry name" value="GRAM"/>
</dbReference>
<dbReference type="GO" id="GO:0015485">
    <property type="term" value="F:cholesterol binding"/>
    <property type="evidence" value="ECO:0007669"/>
    <property type="project" value="Ensembl"/>
</dbReference>
<dbReference type="Bgee" id="ENSCJAG00000007699">
    <property type="expression patterns" value="Expressed in cerebellum and 5 other cell types or tissues"/>
</dbReference>
<feature type="compositionally biased region" description="Basic and acidic residues" evidence="6">
    <location>
        <begin position="184"/>
        <end position="194"/>
    </location>
</feature>
<comment type="subcellular location">
    <subcellularLocation>
        <location evidence="1">Endoplasmic reticulum membrane</location>
        <topology evidence="1">Single-pass membrane protein</topology>
    </subcellularLocation>
</comment>